<organism evidence="1 2">
    <name type="scientific">Kingdonia uniflora</name>
    <dbReference type="NCBI Taxonomy" id="39325"/>
    <lineage>
        <taxon>Eukaryota</taxon>
        <taxon>Viridiplantae</taxon>
        <taxon>Streptophyta</taxon>
        <taxon>Embryophyta</taxon>
        <taxon>Tracheophyta</taxon>
        <taxon>Spermatophyta</taxon>
        <taxon>Magnoliopsida</taxon>
        <taxon>Ranunculales</taxon>
        <taxon>Circaeasteraceae</taxon>
        <taxon>Kingdonia</taxon>
    </lineage>
</organism>
<dbReference type="OrthoDB" id="414418at2759"/>
<dbReference type="PIRSF" id="PIRSF015897">
    <property type="entry name" value="PRIB5"/>
    <property type="match status" value="1"/>
</dbReference>
<keyword evidence="2" id="KW-1185">Reference proteome</keyword>
<evidence type="ECO:0000313" key="1">
    <source>
        <dbReference type="EMBL" id="KAF6146165.1"/>
    </source>
</evidence>
<reference evidence="1 2" key="1">
    <citation type="journal article" date="2020" name="IScience">
        <title>Genome Sequencing of the Endangered Kingdonia uniflora (Circaeasteraceae, Ranunculales) Reveals Potential Mechanisms of Evolutionary Specialization.</title>
        <authorList>
            <person name="Sun Y."/>
            <person name="Deng T."/>
            <person name="Zhang A."/>
            <person name="Moore M.J."/>
            <person name="Landis J.B."/>
            <person name="Lin N."/>
            <person name="Zhang H."/>
            <person name="Zhang X."/>
            <person name="Huang J."/>
            <person name="Zhang X."/>
            <person name="Sun H."/>
            <person name="Wang H."/>
        </authorList>
    </citation>
    <scope>NUCLEOTIDE SEQUENCE [LARGE SCALE GENOMIC DNA]</scope>
    <source>
        <strain evidence="1">TB1705</strain>
        <tissue evidence="1">Leaf</tissue>
    </source>
</reference>
<dbReference type="PANTHER" id="PTHR16469">
    <property type="entry name" value="UBIQUITIN-ASSOCIATED AND SH3 DOMAIN-CONTAINING BA-RELATED"/>
    <property type="match status" value="1"/>
</dbReference>
<name>A0A7J7LU35_9MAGN</name>
<dbReference type="InterPro" id="IPR012398">
    <property type="entry name" value="PRIB5"/>
</dbReference>
<evidence type="ECO:0008006" key="3">
    <source>
        <dbReference type="Google" id="ProtNLM"/>
    </source>
</evidence>
<dbReference type="InterPro" id="IPR029033">
    <property type="entry name" value="His_PPase_superfam"/>
</dbReference>
<gene>
    <name evidence="1" type="ORF">GIB67_015603</name>
</gene>
<proteinExistence type="predicted"/>
<protein>
    <recommendedName>
        <fullName evidence="3">Phosphoglycerate mutase family protein</fullName>
    </recommendedName>
</protein>
<accession>A0A7J7LU35</accession>
<sequence>MATAAQTVDQQQQHLIVMRHGDRIDNAEPLWISAAAKPWDPPLTESGKTVKEAVIALCAINDNPLDLTSENVSIDPSKIKVSIEYGICEILSKEAIRPDLAPKNGEWGFNILQLETMLPAGTVDHSVERVYQEMPQWEETVTGARERYVRVIAALADKFPSENLLIVTHGEGVGGVAVSAFLKDTTVYEVEYCAYTHLQRQTAISSKFELVATNGQSGILFVSKNPTL</sequence>
<dbReference type="Gene3D" id="3.40.50.1240">
    <property type="entry name" value="Phosphoglycerate mutase-like"/>
    <property type="match status" value="1"/>
</dbReference>
<dbReference type="InterPro" id="IPR051710">
    <property type="entry name" value="Phosphatase_SH3-domain"/>
</dbReference>
<dbReference type="SUPFAM" id="SSF53254">
    <property type="entry name" value="Phosphoglycerate mutase-like"/>
    <property type="match status" value="1"/>
</dbReference>
<dbReference type="EMBL" id="JACGCM010002006">
    <property type="protein sequence ID" value="KAF6146165.1"/>
    <property type="molecule type" value="Genomic_DNA"/>
</dbReference>
<dbReference type="AlphaFoldDB" id="A0A7J7LU35"/>
<dbReference type="Proteomes" id="UP000541444">
    <property type="component" value="Unassembled WGS sequence"/>
</dbReference>
<dbReference type="PANTHER" id="PTHR16469:SF27">
    <property type="entry name" value="UBIQUITIN-ASSOCIATED AND SH3 DOMAIN-CONTAINING BA-RELATED"/>
    <property type="match status" value="1"/>
</dbReference>
<comment type="caution">
    <text evidence="1">The sequence shown here is derived from an EMBL/GenBank/DDBJ whole genome shotgun (WGS) entry which is preliminary data.</text>
</comment>
<evidence type="ECO:0000313" key="2">
    <source>
        <dbReference type="Proteomes" id="UP000541444"/>
    </source>
</evidence>